<proteinExistence type="predicted"/>
<dbReference type="VEuPathDB" id="FungiDB:DIURU_001842"/>
<comment type="caution">
    <text evidence="1">The sequence shown here is derived from an EMBL/GenBank/DDBJ whole genome shotgun (WGS) entry which is preliminary data.</text>
</comment>
<protein>
    <submittedName>
        <fullName evidence="1">Uncharacterized protein</fullName>
    </submittedName>
</protein>
<dbReference type="EMBL" id="SWFT01000053">
    <property type="protein sequence ID" value="KAA8904766.1"/>
    <property type="molecule type" value="Genomic_DNA"/>
</dbReference>
<dbReference type="Proteomes" id="UP000449547">
    <property type="component" value="Unassembled WGS sequence"/>
</dbReference>
<reference evidence="1 2" key="1">
    <citation type="submission" date="2019-07" db="EMBL/GenBank/DDBJ databases">
        <title>Genome assembly of two rare yeast pathogens: Diutina rugosa and Trichomonascus ciferrii.</title>
        <authorList>
            <person name="Mixao V."/>
            <person name="Saus E."/>
            <person name="Hansen A."/>
            <person name="Lass-Flor C."/>
            <person name="Gabaldon T."/>
        </authorList>
    </citation>
    <scope>NUCLEOTIDE SEQUENCE [LARGE SCALE GENOMIC DNA]</scope>
    <source>
        <strain evidence="1 2">CBS 613</strain>
    </source>
</reference>
<accession>A0A642USU9</accession>
<dbReference type="GeneID" id="54780495"/>
<name>A0A642USU9_DIURU</name>
<evidence type="ECO:0000313" key="1">
    <source>
        <dbReference type="EMBL" id="KAA8904766.1"/>
    </source>
</evidence>
<gene>
    <name evidence="1" type="ORF">DIURU_001842</name>
</gene>
<organism evidence="1 2">
    <name type="scientific">Diutina rugosa</name>
    <name type="common">Yeast</name>
    <name type="synonym">Candida rugosa</name>
    <dbReference type="NCBI Taxonomy" id="5481"/>
    <lineage>
        <taxon>Eukaryota</taxon>
        <taxon>Fungi</taxon>
        <taxon>Dikarya</taxon>
        <taxon>Ascomycota</taxon>
        <taxon>Saccharomycotina</taxon>
        <taxon>Pichiomycetes</taxon>
        <taxon>Debaryomycetaceae</taxon>
        <taxon>Diutina</taxon>
    </lineage>
</organism>
<dbReference type="AlphaFoldDB" id="A0A642USU9"/>
<evidence type="ECO:0000313" key="2">
    <source>
        <dbReference type="Proteomes" id="UP000449547"/>
    </source>
</evidence>
<sequence>MVGSDVSPPDSSTNDSSCDALRRIDDSYYQISPKKLRAATKGRASLLNHTIRYFLNQPPGCLKNFPDFHFDIDPKYRVPFFYHKSYYSYFTVREAEWTREFHELTAQWNQLQHHMKWHGISYAPTTDAGKQYWALGVQLARKRSNLEALAKQNSPDANAQLHLTKSIVALDKSLAELKRQQNQELERMECSATDTYLEDLTEVKRLRNLIIQKLHTFKILFANFAYFYDATETNGYYVFSDDMVKVVYKDDIEPHIVGMFTNKEKHAYIKHYPTNYFTEVRRMMDNTPLHACNLDSIQSSRRETKTEIAAFERQCSAWKSSEIVTRFAFSSEITVFSNYGLAIFRVKPGEMEYFDVAKQHFDNPDQVTIKCIMQFSPFWGRGEFIMLLIYSHEGNAPRATKSTANGISKLTILRQTKGDCSA</sequence>
<dbReference type="RefSeq" id="XP_034013376.1">
    <property type="nucleotide sequence ID" value="XM_034154430.1"/>
</dbReference>
<keyword evidence="2" id="KW-1185">Reference proteome</keyword>